<feature type="transmembrane region" description="Helical" evidence="1">
    <location>
        <begin position="572"/>
        <end position="589"/>
    </location>
</feature>
<comment type="caution">
    <text evidence="2">The sequence shown here is derived from an EMBL/GenBank/DDBJ whole genome shotgun (WGS) entry which is preliminary data.</text>
</comment>
<feature type="transmembrane region" description="Helical" evidence="1">
    <location>
        <begin position="522"/>
        <end position="541"/>
    </location>
</feature>
<evidence type="ECO:0000313" key="3">
    <source>
        <dbReference type="Proteomes" id="UP000637628"/>
    </source>
</evidence>
<protein>
    <recommendedName>
        <fullName evidence="4">DUF2157 domain-containing protein</fullName>
    </recommendedName>
</protein>
<organism evidence="2 3">
    <name type="scientific">Paractinoplanes durhamensis</name>
    <dbReference type="NCBI Taxonomy" id="113563"/>
    <lineage>
        <taxon>Bacteria</taxon>
        <taxon>Bacillati</taxon>
        <taxon>Actinomycetota</taxon>
        <taxon>Actinomycetes</taxon>
        <taxon>Micromonosporales</taxon>
        <taxon>Micromonosporaceae</taxon>
        <taxon>Paractinoplanes</taxon>
    </lineage>
</organism>
<dbReference type="Proteomes" id="UP000637628">
    <property type="component" value="Unassembled WGS sequence"/>
</dbReference>
<feature type="transmembrane region" description="Helical" evidence="1">
    <location>
        <begin position="697"/>
        <end position="714"/>
    </location>
</feature>
<feature type="transmembrane region" description="Helical" evidence="1">
    <location>
        <begin position="419"/>
        <end position="442"/>
    </location>
</feature>
<feature type="transmembrane region" description="Helical" evidence="1">
    <location>
        <begin position="327"/>
        <end position="343"/>
    </location>
</feature>
<feature type="transmembrane region" description="Helical" evidence="1">
    <location>
        <begin position="259"/>
        <end position="283"/>
    </location>
</feature>
<feature type="transmembrane region" description="Helical" evidence="1">
    <location>
        <begin position="497"/>
        <end position="515"/>
    </location>
</feature>
<keyword evidence="1" id="KW-0472">Membrane</keyword>
<evidence type="ECO:0000313" key="2">
    <source>
        <dbReference type="EMBL" id="GIE03176.1"/>
    </source>
</evidence>
<name>A0ABQ3Z019_9ACTN</name>
<reference evidence="2 3" key="1">
    <citation type="submission" date="2021-01" db="EMBL/GenBank/DDBJ databases">
        <title>Whole genome shotgun sequence of Actinoplanes durhamensis NBRC 14914.</title>
        <authorList>
            <person name="Komaki H."/>
            <person name="Tamura T."/>
        </authorList>
    </citation>
    <scope>NUCLEOTIDE SEQUENCE [LARGE SCALE GENOMIC DNA]</scope>
    <source>
        <strain evidence="2 3">NBRC 14914</strain>
    </source>
</reference>
<evidence type="ECO:0000256" key="1">
    <source>
        <dbReference type="SAM" id="Phobius"/>
    </source>
</evidence>
<feature type="transmembrane region" description="Helical" evidence="1">
    <location>
        <begin position="646"/>
        <end position="664"/>
    </location>
</feature>
<keyword evidence="1" id="KW-0812">Transmembrane</keyword>
<dbReference type="RefSeq" id="WP_203728896.1">
    <property type="nucleotide sequence ID" value="NZ_BOML01000036.1"/>
</dbReference>
<keyword evidence="1" id="KW-1133">Transmembrane helix</keyword>
<feature type="transmembrane region" description="Helical" evidence="1">
    <location>
        <begin position="547"/>
        <end position="565"/>
    </location>
</feature>
<feature type="transmembrane region" description="Helical" evidence="1">
    <location>
        <begin position="212"/>
        <end position="229"/>
    </location>
</feature>
<feature type="transmembrane region" description="Helical" evidence="1">
    <location>
        <begin position="185"/>
        <end position="205"/>
    </location>
</feature>
<feature type="transmembrane region" description="Helical" evidence="1">
    <location>
        <begin position="152"/>
        <end position="173"/>
    </location>
</feature>
<dbReference type="EMBL" id="BOML01000036">
    <property type="protein sequence ID" value="GIE03176.1"/>
    <property type="molecule type" value="Genomic_DNA"/>
</dbReference>
<feature type="transmembrane region" description="Helical" evidence="1">
    <location>
        <begin position="396"/>
        <end position="412"/>
    </location>
</feature>
<feature type="transmembrane region" description="Helical" evidence="1">
    <location>
        <begin position="235"/>
        <end position="252"/>
    </location>
</feature>
<feature type="transmembrane region" description="Helical" evidence="1">
    <location>
        <begin position="97"/>
        <end position="121"/>
    </location>
</feature>
<keyword evidence="3" id="KW-1185">Reference proteome</keyword>
<feature type="transmembrane region" description="Helical" evidence="1">
    <location>
        <begin position="303"/>
        <end position="320"/>
    </location>
</feature>
<gene>
    <name evidence="2" type="ORF">Adu01nite_45260</name>
</gene>
<evidence type="ECO:0008006" key="4">
    <source>
        <dbReference type="Google" id="ProtNLM"/>
    </source>
</evidence>
<proteinExistence type="predicted"/>
<dbReference type="InterPro" id="IPR058062">
    <property type="entry name" value="SCO7613_C"/>
</dbReference>
<feature type="transmembrane region" description="Helical" evidence="1">
    <location>
        <begin position="620"/>
        <end position="640"/>
    </location>
</feature>
<feature type="transmembrane region" description="Helical" evidence="1">
    <location>
        <begin position="127"/>
        <end position="145"/>
    </location>
</feature>
<dbReference type="NCBIfam" id="NF047321">
    <property type="entry name" value="SCO7613_CTERM"/>
    <property type="match status" value="1"/>
</dbReference>
<sequence>MTYPCPHCRAIASPETGCPNCGRGPDADAIEVINADAEIATLLPQLATAQAAVHDLQTRIGHAYARRNQAANRVRTSLRPDQPKSAPETSSRAIQTLLFLLGGLLLAVAAIVFTAVAWSQFGVGGRAAILASFTAVTLAIPPVALRRGLRSAAETVAAVGVLLLLLDGYAAWYVNLFGLAHTDPARYAGVVFGVTTALAAGYAYLTGLTGPRYAALLVAQPALPLLVAPADPGPAGWTLTFGILAALNAAIHRTRLAPIAYALGGLAVLAAITPALVAAARTLDTAGPLFHATWSAAVPSTGWRLPAALAVVTAALFATLPARGRPAVLLGGAAAIALALPSGLHLQWWTAPIADLVVVAAALVLATRHPRPAPLIATLVLGLHAIGAAFGRPGVAAAALTVVALLGLATTIRARHAALAGAGLLTALLAPPAIAWTATAALGLGGAGQLRTVAVVAAALAAARFLPPATRRPFALVAALTAAAPLPIWALVAGEPVVVYAVLALLLVACLRPGTLGRVPEIVALAAAGFVLVVALSAGPLPTRTATLAALGALLITAAVTGTAGRTTEIRGLGVAVAVVAGWGWVFAAPPGAVLESYSMVASGLALAAALLARRGPTPSWFCFGPALTTALAPSLVLILTDDGQHLRRLLLGVGALAILLVGARFRQLAPVLAGGGTLALVAMHELVMVWDLVPRWIPPAAGGLLLVLIATTLERRRRDLARFRRVLARMG</sequence>
<accession>A0ABQ3Z019</accession>